<keyword evidence="3" id="KW-0274">FAD</keyword>
<comment type="similarity">
    <text evidence="1">Belongs to the FAD-binding monooxygenase family.</text>
</comment>
<organism evidence="5 6">
    <name type="scientific">Fusarium mexicanum</name>
    <dbReference type="NCBI Taxonomy" id="751941"/>
    <lineage>
        <taxon>Eukaryota</taxon>
        <taxon>Fungi</taxon>
        <taxon>Dikarya</taxon>
        <taxon>Ascomycota</taxon>
        <taxon>Pezizomycotina</taxon>
        <taxon>Sordariomycetes</taxon>
        <taxon>Hypocreomycetidae</taxon>
        <taxon>Hypocreales</taxon>
        <taxon>Nectriaceae</taxon>
        <taxon>Fusarium</taxon>
        <taxon>Fusarium fujikuroi species complex</taxon>
    </lineage>
</organism>
<evidence type="ECO:0000256" key="3">
    <source>
        <dbReference type="ARBA" id="ARBA00022827"/>
    </source>
</evidence>
<keyword evidence="4" id="KW-0560">Oxidoreductase</keyword>
<dbReference type="PANTHER" id="PTHR42877">
    <property type="entry name" value="L-ORNITHINE N(5)-MONOOXYGENASE-RELATED"/>
    <property type="match status" value="1"/>
</dbReference>
<dbReference type="InterPro" id="IPR051209">
    <property type="entry name" value="FAD-bind_Monooxygenase_sf"/>
</dbReference>
<dbReference type="InterPro" id="IPR020946">
    <property type="entry name" value="Flavin_mOase-like"/>
</dbReference>
<dbReference type="InterPro" id="IPR036188">
    <property type="entry name" value="FAD/NAD-bd_sf"/>
</dbReference>
<dbReference type="GO" id="GO:0050661">
    <property type="term" value="F:NADP binding"/>
    <property type="evidence" value="ECO:0007669"/>
    <property type="project" value="InterPro"/>
</dbReference>
<name>A0A8H5I9Q1_9HYPO</name>
<sequence>MIAADTDVLVIGAGMSGIGFAIQLQKKYKHASFEIYEKGTEVGGTWAVNTYPGCGVDVPSHFYSYSFGLNPHWTRKFTMQPEILAYFKDVSRQQGIDSHIRLQHSVTKAEWQSESSTWLVEILNHHTNEVTQRRANILITAVGALSIPKKCEVPGHATFEGNIFHSATWDHSFDHANKNVVVLGNGCSATQFVPVIAQTAKSVTQFARQPHWLLERPNPEYSALFRFMMRWVPGAMMLLRTVVYAQLEAEWLMFNTATGKNARQKLSEASRKYIRENAPAEYVDALVPKFEVGCKRRVFDTGYLEALHRPNLHLISDDPVERIGRRSVFLRSGKELPADAIVLATGFETTKLLAPIEIIGLEGNSVEDHWNKHNDGLPQAYYGTCIAGFPNMFIMMGPNTLTGHLSVTWSTECQINFTLRVIDPVLRSLHPSKLSIWPSQKVEAVQVKQQAEDEENSWIQSKCKSLVWSSGCSNWYVEPKTGKNLLIYPEWQWHFWLRSMFIRWGDFRFVSDLKSGGSISPLWALLPAFAGLSFVLDKSTVSFVWQLLNDKLALSFIRKNFISDIICL</sequence>
<proteinExistence type="inferred from homology"/>
<dbReference type="GO" id="GO:0004499">
    <property type="term" value="F:N,N-dimethylaniline monooxygenase activity"/>
    <property type="evidence" value="ECO:0007669"/>
    <property type="project" value="InterPro"/>
</dbReference>
<evidence type="ECO:0000256" key="4">
    <source>
        <dbReference type="ARBA" id="ARBA00023002"/>
    </source>
</evidence>
<dbReference type="PANTHER" id="PTHR42877:SF5">
    <property type="entry name" value="L-ORNITHINE N(5)-MONOOXYGENASE-RELATED"/>
    <property type="match status" value="1"/>
</dbReference>
<evidence type="ECO:0000313" key="5">
    <source>
        <dbReference type="EMBL" id="KAF5532864.1"/>
    </source>
</evidence>
<comment type="caution">
    <text evidence="5">The sequence shown here is derived from an EMBL/GenBank/DDBJ whole genome shotgun (WGS) entry which is preliminary data.</text>
</comment>
<dbReference type="SUPFAM" id="SSF51905">
    <property type="entry name" value="FAD/NAD(P)-binding domain"/>
    <property type="match status" value="1"/>
</dbReference>
<dbReference type="EMBL" id="JAAOAM010000349">
    <property type="protein sequence ID" value="KAF5532864.1"/>
    <property type="molecule type" value="Genomic_DNA"/>
</dbReference>
<keyword evidence="2" id="KW-0285">Flavoprotein</keyword>
<reference evidence="5 6" key="1">
    <citation type="submission" date="2020-05" db="EMBL/GenBank/DDBJ databases">
        <title>Identification and distribution of gene clusters putatively required for synthesis of sphingolipid metabolism inhibitors in phylogenetically diverse species of the filamentous fungus Fusarium.</title>
        <authorList>
            <person name="Kim H.-S."/>
            <person name="Busman M."/>
            <person name="Brown D.W."/>
            <person name="Divon H."/>
            <person name="Uhlig S."/>
            <person name="Proctor R.H."/>
        </authorList>
    </citation>
    <scope>NUCLEOTIDE SEQUENCE [LARGE SCALE GENOMIC DNA]</scope>
    <source>
        <strain evidence="5 6">NRRL 53147</strain>
    </source>
</reference>
<dbReference type="GO" id="GO:0050660">
    <property type="term" value="F:flavin adenine dinucleotide binding"/>
    <property type="evidence" value="ECO:0007669"/>
    <property type="project" value="InterPro"/>
</dbReference>
<keyword evidence="5" id="KW-0503">Monooxygenase</keyword>
<evidence type="ECO:0000256" key="1">
    <source>
        <dbReference type="ARBA" id="ARBA00010139"/>
    </source>
</evidence>
<accession>A0A8H5I9Q1</accession>
<gene>
    <name evidence="5" type="ORF">FMEXI_12185</name>
</gene>
<dbReference type="Pfam" id="PF00743">
    <property type="entry name" value="FMO-like"/>
    <property type="match status" value="1"/>
</dbReference>
<protein>
    <submittedName>
        <fullName evidence="5">Monooxygenase</fullName>
    </submittedName>
</protein>
<evidence type="ECO:0000256" key="2">
    <source>
        <dbReference type="ARBA" id="ARBA00022630"/>
    </source>
</evidence>
<dbReference type="Proteomes" id="UP000522262">
    <property type="component" value="Unassembled WGS sequence"/>
</dbReference>
<evidence type="ECO:0000313" key="6">
    <source>
        <dbReference type="Proteomes" id="UP000522262"/>
    </source>
</evidence>
<keyword evidence="6" id="KW-1185">Reference proteome</keyword>
<dbReference type="AlphaFoldDB" id="A0A8H5I9Q1"/>
<dbReference type="Gene3D" id="3.50.50.60">
    <property type="entry name" value="FAD/NAD(P)-binding domain"/>
    <property type="match status" value="3"/>
</dbReference>